<accession>A0AAV0B3X0</accession>
<dbReference type="EMBL" id="CALTRL010002757">
    <property type="protein sequence ID" value="CAH7676614.1"/>
    <property type="molecule type" value="Genomic_DNA"/>
</dbReference>
<dbReference type="Proteomes" id="UP001153365">
    <property type="component" value="Unassembled WGS sequence"/>
</dbReference>
<name>A0AAV0B3X0_PHAPC</name>
<feature type="non-terminal residue" evidence="1">
    <location>
        <position position="131"/>
    </location>
</feature>
<feature type="non-terminal residue" evidence="1">
    <location>
        <position position="1"/>
    </location>
</feature>
<sequence length="131" mass="14763">NGVVRQDSIHSNHQSPSHDIVNNFQNYSALRYCLSGGNIQDETSSSAYIQSSQVKSLLLNNPSIQILLGLDPQTLKQKPKYPFFKKTPQCSALKDINIPSEIKVIRPNSDWIKISTFELDEHQSIKSCSFI</sequence>
<keyword evidence="2" id="KW-1185">Reference proteome</keyword>
<organism evidence="1 2">
    <name type="scientific">Phakopsora pachyrhizi</name>
    <name type="common">Asian soybean rust disease fungus</name>
    <dbReference type="NCBI Taxonomy" id="170000"/>
    <lineage>
        <taxon>Eukaryota</taxon>
        <taxon>Fungi</taxon>
        <taxon>Dikarya</taxon>
        <taxon>Basidiomycota</taxon>
        <taxon>Pucciniomycotina</taxon>
        <taxon>Pucciniomycetes</taxon>
        <taxon>Pucciniales</taxon>
        <taxon>Phakopsoraceae</taxon>
        <taxon>Phakopsora</taxon>
    </lineage>
</organism>
<proteinExistence type="predicted"/>
<evidence type="ECO:0000313" key="2">
    <source>
        <dbReference type="Proteomes" id="UP001153365"/>
    </source>
</evidence>
<protein>
    <submittedName>
        <fullName evidence="1">Uncharacterized protein</fullName>
    </submittedName>
</protein>
<reference evidence="1" key="1">
    <citation type="submission" date="2022-06" db="EMBL/GenBank/DDBJ databases">
        <authorList>
            <consortium name="SYNGENTA / RWTH Aachen University"/>
        </authorList>
    </citation>
    <scope>NUCLEOTIDE SEQUENCE</scope>
</reference>
<comment type="caution">
    <text evidence="1">The sequence shown here is derived from an EMBL/GenBank/DDBJ whole genome shotgun (WGS) entry which is preliminary data.</text>
</comment>
<gene>
    <name evidence="1" type="ORF">PPACK8108_LOCUS11773</name>
</gene>
<evidence type="ECO:0000313" key="1">
    <source>
        <dbReference type="EMBL" id="CAH7676614.1"/>
    </source>
</evidence>
<dbReference type="AlphaFoldDB" id="A0AAV0B3X0"/>